<evidence type="ECO:0000313" key="1">
    <source>
        <dbReference type="EMBL" id="KLJ09783.1"/>
    </source>
</evidence>
<organism evidence="1 2">
    <name type="scientific">Blastomyces silverae</name>
    <dbReference type="NCBI Taxonomy" id="2060906"/>
    <lineage>
        <taxon>Eukaryota</taxon>
        <taxon>Fungi</taxon>
        <taxon>Dikarya</taxon>
        <taxon>Ascomycota</taxon>
        <taxon>Pezizomycotina</taxon>
        <taxon>Eurotiomycetes</taxon>
        <taxon>Eurotiomycetidae</taxon>
        <taxon>Onygenales</taxon>
        <taxon>Ajellomycetaceae</taxon>
        <taxon>Blastomyces</taxon>
    </lineage>
</organism>
<reference evidence="2" key="1">
    <citation type="journal article" date="2015" name="PLoS Genet.">
        <title>The dynamic genome and transcriptome of the human fungal pathogen Blastomyces and close relative Emmonsia.</title>
        <authorList>
            <person name="Munoz J.F."/>
            <person name="Gauthier G.M."/>
            <person name="Desjardins C.A."/>
            <person name="Gallo J.E."/>
            <person name="Holder J."/>
            <person name="Sullivan T.D."/>
            <person name="Marty A.J."/>
            <person name="Carmen J.C."/>
            <person name="Chen Z."/>
            <person name="Ding L."/>
            <person name="Gujja S."/>
            <person name="Magrini V."/>
            <person name="Misas E."/>
            <person name="Mitreva M."/>
            <person name="Priest M."/>
            <person name="Saif S."/>
            <person name="Whiston E.A."/>
            <person name="Young S."/>
            <person name="Zeng Q."/>
            <person name="Goldman W.E."/>
            <person name="Mardis E.R."/>
            <person name="Taylor J.W."/>
            <person name="McEwen J.G."/>
            <person name="Clay O.K."/>
            <person name="Klein B.S."/>
            <person name="Cuomo C.A."/>
        </authorList>
    </citation>
    <scope>NUCLEOTIDE SEQUENCE [LARGE SCALE GENOMIC DNA]</scope>
    <source>
        <strain evidence="2">UAMH 139</strain>
    </source>
</reference>
<comment type="caution">
    <text evidence="1">The sequence shown here is derived from an EMBL/GenBank/DDBJ whole genome shotgun (WGS) entry which is preliminary data.</text>
</comment>
<sequence>MQKKFRPYHGTSNVGQPMSKKDLGILRWRSIRMTIHGVSRRNIIGRLWLITITSATTAPSLTRASQQQQTYKTTP</sequence>
<proteinExistence type="predicted"/>
<dbReference type="AlphaFoldDB" id="A0A0H1BF75"/>
<name>A0A0H1BF75_9EURO</name>
<gene>
    <name evidence="1" type="ORF">EMPG_14789</name>
</gene>
<keyword evidence="2" id="KW-1185">Reference proteome</keyword>
<dbReference type="Proteomes" id="UP000053573">
    <property type="component" value="Unassembled WGS sequence"/>
</dbReference>
<dbReference type="EMBL" id="LDEV01002263">
    <property type="protein sequence ID" value="KLJ09783.1"/>
    <property type="molecule type" value="Genomic_DNA"/>
</dbReference>
<evidence type="ECO:0000313" key="2">
    <source>
        <dbReference type="Proteomes" id="UP000053573"/>
    </source>
</evidence>
<accession>A0A0H1BF75</accession>
<protein>
    <submittedName>
        <fullName evidence="1">Uncharacterized protein</fullName>
    </submittedName>
</protein>